<dbReference type="Proteomes" id="UP000002027">
    <property type="component" value="Chromosome 1"/>
</dbReference>
<keyword evidence="1 4" id="KW-0808">Transferase</keyword>
<organism evidence="4 5">
    <name type="scientific">Sphaerobacter thermophilus (strain ATCC 49802 / DSM 20745 / KCCM 41009 / NCIMB 13125 / S 6022)</name>
    <dbReference type="NCBI Taxonomy" id="479434"/>
    <lineage>
        <taxon>Bacteria</taxon>
        <taxon>Pseudomonadati</taxon>
        <taxon>Thermomicrobiota</taxon>
        <taxon>Thermomicrobia</taxon>
        <taxon>Sphaerobacterales</taxon>
        <taxon>Sphaerobacterineae</taxon>
        <taxon>Sphaerobacteraceae</taxon>
        <taxon>Sphaerobacter</taxon>
    </lineage>
</organism>
<dbReference type="Pfam" id="PF00583">
    <property type="entry name" value="Acetyltransf_1"/>
    <property type="match status" value="1"/>
</dbReference>
<dbReference type="SUPFAM" id="SSF55729">
    <property type="entry name" value="Acyl-CoA N-acyltransferases (Nat)"/>
    <property type="match status" value="1"/>
</dbReference>
<reference evidence="5" key="1">
    <citation type="submission" date="2009-11" db="EMBL/GenBank/DDBJ databases">
        <title>The complete chromosome 1 of Sphaerobacter thermophilus DSM 20745.</title>
        <authorList>
            <person name="Lucas S."/>
            <person name="Copeland A."/>
            <person name="Lapidus A."/>
            <person name="Glavina del Rio T."/>
            <person name="Dalin E."/>
            <person name="Tice H."/>
            <person name="Bruce D."/>
            <person name="Goodwin L."/>
            <person name="Pitluck S."/>
            <person name="Kyrpides N."/>
            <person name="Mavromatis K."/>
            <person name="Ivanova N."/>
            <person name="Mikhailova N."/>
            <person name="LaButti K.M."/>
            <person name="Clum A."/>
            <person name="Sun H.I."/>
            <person name="Brettin T."/>
            <person name="Detter J.C."/>
            <person name="Han C."/>
            <person name="Larimer F."/>
            <person name="Land M."/>
            <person name="Hauser L."/>
            <person name="Markowitz V."/>
            <person name="Cheng J.F."/>
            <person name="Hugenholtz P."/>
            <person name="Woyke T."/>
            <person name="Wu D."/>
            <person name="Steenblock K."/>
            <person name="Schneider S."/>
            <person name="Pukall R."/>
            <person name="Goeker M."/>
            <person name="Klenk H.P."/>
            <person name="Eisen J.A."/>
        </authorList>
    </citation>
    <scope>NUCLEOTIDE SEQUENCE [LARGE SCALE GENOMIC DNA]</scope>
    <source>
        <strain evidence="5">ATCC 49802 / DSM 20745 / S 6022</strain>
    </source>
</reference>
<dbReference type="InterPro" id="IPR050832">
    <property type="entry name" value="Bact_Acetyltransf"/>
</dbReference>
<dbReference type="OrthoDB" id="9797178at2"/>
<gene>
    <name evidence="4" type="ordered locus">Sthe_0829</name>
</gene>
<proteinExistence type="predicted"/>
<protein>
    <submittedName>
        <fullName evidence="4">GCN5-related N-acetyltransferase</fullName>
    </submittedName>
</protein>
<dbReference type="PROSITE" id="PS51186">
    <property type="entry name" value="GNAT"/>
    <property type="match status" value="1"/>
</dbReference>
<dbReference type="STRING" id="479434.Sthe_0829"/>
<name>D1C1Z9_SPHTD</name>
<sequence>MTTPTVTVRPGRIEDAATEAALNREAGWCWDEENLIVEYHDDAYEPSSVLVAEVDGRVVGKLELFIGAKAKHGRFGVIRRFVVHPDFRGQGIGRTLLNAATEHARAQGCSFIELSVDVTNPIAHAFYAREGFVEDRVEVLMRKSLDGKPHASLYAAQRTEWEQG</sequence>
<evidence type="ECO:0000256" key="2">
    <source>
        <dbReference type="ARBA" id="ARBA00023315"/>
    </source>
</evidence>
<dbReference type="Gene3D" id="3.40.630.30">
    <property type="match status" value="1"/>
</dbReference>
<dbReference type="InterPro" id="IPR016181">
    <property type="entry name" value="Acyl_CoA_acyltransferase"/>
</dbReference>
<dbReference type="eggNOG" id="COG0456">
    <property type="taxonomic scope" value="Bacteria"/>
</dbReference>
<keyword evidence="2" id="KW-0012">Acyltransferase</keyword>
<reference evidence="4 5" key="2">
    <citation type="journal article" date="2010" name="Stand. Genomic Sci.">
        <title>Complete genome sequence of Desulfohalobium retbaense type strain (HR(100)).</title>
        <authorList>
            <person name="Spring S."/>
            <person name="Nolan M."/>
            <person name="Lapidus A."/>
            <person name="Glavina Del Rio T."/>
            <person name="Copeland A."/>
            <person name="Tice H."/>
            <person name="Cheng J.F."/>
            <person name="Lucas S."/>
            <person name="Land M."/>
            <person name="Chen F."/>
            <person name="Bruce D."/>
            <person name="Goodwin L."/>
            <person name="Pitluck S."/>
            <person name="Ivanova N."/>
            <person name="Mavromatis K."/>
            <person name="Mikhailova N."/>
            <person name="Pati A."/>
            <person name="Chen A."/>
            <person name="Palaniappan K."/>
            <person name="Hauser L."/>
            <person name="Chang Y.J."/>
            <person name="Jeffries C.D."/>
            <person name="Munk C."/>
            <person name="Kiss H."/>
            <person name="Chain P."/>
            <person name="Han C."/>
            <person name="Brettin T."/>
            <person name="Detter J.C."/>
            <person name="Schuler E."/>
            <person name="Goker M."/>
            <person name="Rohde M."/>
            <person name="Bristow J."/>
            <person name="Eisen J.A."/>
            <person name="Markowitz V."/>
            <person name="Hugenholtz P."/>
            <person name="Kyrpides N.C."/>
            <person name="Klenk H.P."/>
        </authorList>
    </citation>
    <scope>NUCLEOTIDE SEQUENCE [LARGE SCALE GENOMIC DNA]</scope>
    <source>
        <strain evidence="5">ATCC 49802 / DSM 20745 / S 6022</strain>
    </source>
</reference>
<evidence type="ECO:0000256" key="1">
    <source>
        <dbReference type="ARBA" id="ARBA00022679"/>
    </source>
</evidence>
<evidence type="ECO:0000313" key="4">
    <source>
        <dbReference type="EMBL" id="ACZ38266.1"/>
    </source>
</evidence>
<accession>D1C1Z9</accession>
<dbReference type="GO" id="GO:0016747">
    <property type="term" value="F:acyltransferase activity, transferring groups other than amino-acyl groups"/>
    <property type="evidence" value="ECO:0007669"/>
    <property type="project" value="InterPro"/>
</dbReference>
<dbReference type="AlphaFoldDB" id="D1C1Z9"/>
<evidence type="ECO:0000259" key="3">
    <source>
        <dbReference type="PROSITE" id="PS51186"/>
    </source>
</evidence>
<feature type="domain" description="N-acetyltransferase" evidence="3">
    <location>
        <begin position="6"/>
        <end position="146"/>
    </location>
</feature>
<keyword evidence="5" id="KW-1185">Reference proteome</keyword>
<evidence type="ECO:0000313" key="5">
    <source>
        <dbReference type="Proteomes" id="UP000002027"/>
    </source>
</evidence>
<dbReference type="HOGENOM" id="CLU_127011_0_0_0"/>
<dbReference type="PANTHER" id="PTHR43877">
    <property type="entry name" value="AMINOALKYLPHOSPHONATE N-ACETYLTRANSFERASE-RELATED-RELATED"/>
    <property type="match status" value="1"/>
</dbReference>
<dbReference type="RefSeq" id="WP_012871313.1">
    <property type="nucleotide sequence ID" value="NC_013523.1"/>
</dbReference>
<dbReference type="EMBL" id="CP001823">
    <property type="protein sequence ID" value="ACZ38266.1"/>
    <property type="molecule type" value="Genomic_DNA"/>
</dbReference>
<dbReference type="CDD" id="cd04301">
    <property type="entry name" value="NAT_SF"/>
    <property type="match status" value="1"/>
</dbReference>
<dbReference type="InParanoid" id="D1C1Z9"/>
<dbReference type="InterPro" id="IPR000182">
    <property type="entry name" value="GNAT_dom"/>
</dbReference>
<dbReference type="KEGG" id="sti:Sthe_0829"/>